<comment type="caution">
    <text evidence="1">The sequence shown here is derived from an EMBL/GenBank/DDBJ whole genome shotgun (WGS) entry which is preliminary data.</text>
</comment>
<reference evidence="1" key="1">
    <citation type="submission" date="2009-09" db="EMBL/GenBank/DDBJ databases">
        <authorList>
            <person name="Weinstock G."/>
            <person name="Sodergren E."/>
            <person name="Clifton S."/>
            <person name="Fulton L."/>
            <person name="Fulton B."/>
            <person name="Courtney L."/>
            <person name="Fronick C."/>
            <person name="Harrison M."/>
            <person name="Strong C."/>
            <person name="Farmer C."/>
            <person name="Delahaunty K."/>
            <person name="Markovic C."/>
            <person name="Hall O."/>
            <person name="Minx P."/>
            <person name="Tomlinson C."/>
            <person name="Mitreva M."/>
            <person name="Nelson J."/>
            <person name="Hou S."/>
            <person name="Wollam A."/>
            <person name="Pepin K.H."/>
            <person name="Johnson M."/>
            <person name="Bhonagiri V."/>
            <person name="Nash W.E."/>
            <person name="Warren W."/>
            <person name="Chinwalla A."/>
            <person name="Mardis E.R."/>
            <person name="Wilson R.K."/>
        </authorList>
    </citation>
    <scope>NUCLEOTIDE SEQUENCE [LARGE SCALE GENOMIC DNA]</scope>
    <source>
        <strain evidence="1">DSM 20583</strain>
    </source>
</reference>
<organism evidence="1 2">
    <name type="scientific">Blautia hansenii DSM 20583</name>
    <dbReference type="NCBI Taxonomy" id="537007"/>
    <lineage>
        <taxon>Bacteria</taxon>
        <taxon>Bacillati</taxon>
        <taxon>Bacillota</taxon>
        <taxon>Clostridia</taxon>
        <taxon>Lachnospirales</taxon>
        <taxon>Lachnospiraceae</taxon>
        <taxon>Blautia</taxon>
    </lineage>
</organism>
<dbReference type="AlphaFoldDB" id="C9L941"/>
<evidence type="ECO:0000313" key="1">
    <source>
        <dbReference type="EMBL" id="EEX21187.1"/>
    </source>
</evidence>
<keyword evidence="2" id="KW-1185">Reference proteome</keyword>
<dbReference type="STRING" id="537007.BLAHAN_05923"/>
<dbReference type="HOGENOM" id="CLU_116627_0_0_9"/>
<proteinExistence type="predicted"/>
<protein>
    <recommendedName>
        <fullName evidence="3">DUF4869 domain-containing protein</fullName>
    </recommendedName>
</protein>
<name>C9L941_BLAHA</name>
<dbReference type="Proteomes" id="UP000003755">
    <property type="component" value="Unassembled WGS sequence"/>
</dbReference>
<dbReference type="InterPro" id="IPR032360">
    <property type="entry name" value="DUF4869"/>
</dbReference>
<accession>C9L941</accession>
<dbReference type="EMBL" id="ABYU02000027">
    <property type="protein sequence ID" value="EEX21187.1"/>
    <property type="molecule type" value="Genomic_DNA"/>
</dbReference>
<dbReference type="Pfam" id="PF16163">
    <property type="entry name" value="DUF4869"/>
    <property type="match status" value="1"/>
</dbReference>
<evidence type="ECO:0008006" key="3">
    <source>
        <dbReference type="Google" id="ProtNLM"/>
    </source>
</evidence>
<sequence>MIDEKEGNFMLNIYYGDMKEAVYNTSAYFKYDYEDSWIVDPFVKEMIQDVDKSIVLDSGVIDSPVLGKIPPTGLSGGVKTLILFKFNKDKIFNASTCGDNCAKWLLKIAESEDRTVNLRHLMDFGKEPFTIRILNTNEIVHSMKELVPIAGEFV</sequence>
<evidence type="ECO:0000313" key="2">
    <source>
        <dbReference type="Proteomes" id="UP000003755"/>
    </source>
</evidence>
<dbReference type="eggNOG" id="ENOG5032988">
    <property type="taxonomic scope" value="Bacteria"/>
</dbReference>
<gene>
    <name evidence="1" type="ORF">BLAHAN_05923</name>
</gene>